<keyword evidence="10" id="KW-1185">Reference proteome</keyword>
<organism evidence="9 10">
    <name type="scientific">Smittium simulii</name>
    <dbReference type="NCBI Taxonomy" id="133385"/>
    <lineage>
        <taxon>Eukaryota</taxon>
        <taxon>Fungi</taxon>
        <taxon>Fungi incertae sedis</taxon>
        <taxon>Zoopagomycota</taxon>
        <taxon>Kickxellomycotina</taxon>
        <taxon>Harpellomycetes</taxon>
        <taxon>Harpellales</taxon>
        <taxon>Legeriomycetaceae</taxon>
        <taxon>Smittium</taxon>
    </lineage>
</organism>
<evidence type="ECO:0000256" key="5">
    <source>
        <dbReference type="PROSITE-ProRule" id="PRU00288"/>
    </source>
</evidence>
<evidence type="ECO:0000256" key="6">
    <source>
        <dbReference type="SAM" id="MobiDB-lite"/>
    </source>
</evidence>
<proteinExistence type="predicted"/>
<dbReference type="Gene3D" id="1.10.220.150">
    <property type="entry name" value="Arf GTPase activating protein"/>
    <property type="match status" value="1"/>
</dbReference>
<dbReference type="InterPro" id="IPR051718">
    <property type="entry name" value="ARF_GTPase-activating"/>
</dbReference>
<reference evidence="9 10" key="1">
    <citation type="journal article" date="2018" name="MBio">
        <title>Comparative Genomics Reveals the Core Gene Toolbox for the Fungus-Insect Symbiosis.</title>
        <authorList>
            <person name="Wang Y."/>
            <person name="Stata M."/>
            <person name="Wang W."/>
            <person name="Stajich J.E."/>
            <person name="White M.M."/>
            <person name="Moncalvo J.M."/>
        </authorList>
    </citation>
    <scope>NUCLEOTIDE SEQUENCE [LARGE SCALE GENOMIC DNA]</scope>
    <source>
        <strain evidence="9 10">SWE-8-4</strain>
    </source>
</reference>
<evidence type="ECO:0000256" key="3">
    <source>
        <dbReference type="ARBA" id="ARBA00022771"/>
    </source>
</evidence>
<dbReference type="PANTHER" id="PTHR45705">
    <property type="entry name" value="FI20236P1"/>
    <property type="match status" value="1"/>
</dbReference>
<dbReference type="STRING" id="133385.A0A2T9YTQ6"/>
<feature type="compositionally biased region" description="Polar residues" evidence="6">
    <location>
        <begin position="270"/>
        <end position="279"/>
    </location>
</feature>
<evidence type="ECO:0000259" key="8">
    <source>
        <dbReference type="PROSITE" id="PS50115"/>
    </source>
</evidence>
<keyword evidence="2" id="KW-0479">Metal-binding</keyword>
<dbReference type="PANTHER" id="PTHR45705:SF1">
    <property type="entry name" value="FI20236P1"/>
    <property type="match status" value="1"/>
</dbReference>
<dbReference type="FunFam" id="1.10.220.150:FF:000009">
    <property type="entry name" value="stromal membrane-associated protein 1 isoform X1"/>
    <property type="match status" value="1"/>
</dbReference>
<protein>
    <recommendedName>
        <fullName evidence="11">Arf-GAP domain-containing protein</fullName>
    </recommendedName>
</protein>
<evidence type="ECO:0000313" key="10">
    <source>
        <dbReference type="Proteomes" id="UP000245383"/>
    </source>
</evidence>
<feature type="domain" description="Arf-GAP" evidence="8">
    <location>
        <begin position="17"/>
        <end position="134"/>
    </location>
</feature>
<dbReference type="EMBL" id="MBFR01000048">
    <property type="protein sequence ID" value="PVU95732.1"/>
    <property type="molecule type" value="Genomic_DNA"/>
</dbReference>
<evidence type="ECO:0008006" key="11">
    <source>
        <dbReference type="Google" id="ProtNLM"/>
    </source>
</evidence>
<keyword evidence="1" id="KW-0343">GTPase activation</keyword>
<feature type="compositionally biased region" description="Polar residues" evidence="6">
    <location>
        <begin position="305"/>
        <end position="321"/>
    </location>
</feature>
<dbReference type="PROSITE" id="PS50115">
    <property type="entry name" value="ARFGAP"/>
    <property type="match status" value="1"/>
</dbReference>
<evidence type="ECO:0000313" key="9">
    <source>
        <dbReference type="EMBL" id="PVU95732.1"/>
    </source>
</evidence>
<dbReference type="Gene3D" id="1.10.8.10">
    <property type="entry name" value="DNA helicase RuvA subunit, C-terminal domain"/>
    <property type="match status" value="2"/>
</dbReference>
<evidence type="ECO:0000256" key="4">
    <source>
        <dbReference type="ARBA" id="ARBA00022833"/>
    </source>
</evidence>
<dbReference type="SMART" id="SM00105">
    <property type="entry name" value="ArfGap"/>
    <property type="match status" value="1"/>
</dbReference>
<dbReference type="SUPFAM" id="SSF57863">
    <property type="entry name" value="ArfGap/RecO-like zinc finger"/>
    <property type="match status" value="1"/>
</dbReference>
<feature type="compositionally biased region" description="Polar residues" evidence="6">
    <location>
        <begin position="333"/>
        <end position="344"/>
    </location>
</feature>
<accession>A0A2T9YTQ6</accession>
<feature type="region of interest" description="Disordered" evidence="6">
    <location>
        <begin position="524"/>
        <end position="547"/>
    </location>
</feature>
<dbReference type="OrthoDB" id="10266696at2759"/>
<dbReference type="Proteomes" id="UP000245383">
    <property type="component" value="Unassembled WGS sequence"/>
</dbReference>
<dbReference type="Pfam" id="PF00627">
    <property type="entry name" value="UBA"/>
    <property type="match status" value="1"/>
</dbReference>
<evidence type="ECO:0000256" key="1">
    <source>
        <dbReference type="ARBA" id="ARBA00022468"/>
    </source>
</evidence>
<dbReference type="GO" id="GO:0005096">
    <property type="term" value="F:GTPase activator activity"/>
    <property type="evidence" value="ECO:0007669"/>
    <property type="project" value="UniProtKB-KW"/>
</dbReference>
<dbReference type="SUPFAM" id="SSF46934">
    <property type="entry name" value="UBA-like"/>
    <property type="match status" value="2"/>
</dbReference>
<evidence type="ECO:0000256" key="2">
    <source>
        <dbReference type="ARBA" id="ARBA00022723"/>
    </source>
</evidence>
<dbReference type="InterPro" id="IPR015940">
    <property type="entry name" value="UBA"/>
</dbReference>
<evidence type="ECO:0000259" key="7">
    <source>
        <dbReference type="PROSITE" id="PS50030"/>
    </source>
</evidence>
<dbReference type="SMART" id="SM00165">
    <property type="entry name" value="UBA"/>
    <property type="match status" value="2"/>
</dbReference>
<dbReference type="CDD" id="cd08204">
    <property type="entry name" value="ArfGap"/>
    <property type="match status" value="1"/>
</dbReference>
<name>A0A2T9YTQ6_9FUNG</name>
<dbReference type="PRINTS" id="PR00405">
    <property type="entry name" value="REVINTRACTNG"/>
</dbReference>
<keyword evidence="3 5" id="KW-0863">Zinc-finger</keyword>
<dbReference type="AlphaFoldDB" id="A0A2T9YTQ6"/>
<dbReference type="InterPro" id="IPR038508">
    <property type="entry name" value="ArfGAP_dom_sf"/>
</dbReference>
<gene>
    <name evidence="9" type="ORF">BB561_001625</name>
</gene>
<comment type="caution">
    <text evidence="9">The sequence shown here is derived from an EMBL/GenBank/DDBJ whole genome shotgun (WGS) entry which is preliminary data.</text>
</comment>
<dbReference type="GO" id="GO:0008270">
    <property type="term" value="F:zinc ion binding"/>
    <property type="evidence" value="ECO:0007669"/>
    <property type="project" value="UniProtKB-KW"/>
</dbReference>
<sequence>MSSQLEIDKKKLAEKHKRILTDLLKKEGNNVCADCFTSNPRWASWNLGVFLCIRCGGVHRAMGTHISKVKSLSLDNWTPDQIEHFRGLGNSVANQYFYPNVEQKYIQRSDGQLERYIRDKYERRLYIDRANRQKDPTVVTSSAATSQNTYSASNYNSATTLENKKIRGMTKLKEMGFANVKSNLEALVRANYELSGAVRILTGGSPSPVSYPYPRSDPKIKQLVAMGFEDYAKNVTALTRCNGDVFAAIDFLVANPKIDSTITTTNLQVKSNQPSNFTQKPVPPPKKSFDSKPSNPINLLDMNSLDIQDSPASSTSKNPEPTNVFGDFVGAPDNSTLLPSNSNKIPLETSEKKNMEPVQQEKSVFDSDFIKSLYAATPTSSFNTNQQEKQNTVNNYEHFGKEAPPALGTSNLQNNSNKPSNFSEIRQDFASLSSNAFETYGNFKTEPLRKTNTQTSSFFGESDSKPTSNNQFNNDFTTNFSSDFNSGLSNDIFAADYSANKKSDIIGIDNVPTLSTTGYSLSVDQSPWAQSSSASNKQPNDKFDLMF</sequence>
<feature type="compositionally biased region" description="Polar residues" evidence="6">
    <location>
        <begin position="524"/>
        <end position="538"/>
    </location>
</feature>
<dbReference type="GO" id="GO:0005737">
    <property type="term" value="C:cytoplasm"/>
    <property type="evidence" value="ECO:0007669"/>
    <property type="project" value="TreeGrafter"/>
</dbReference>
<dbReference type="InterPro" id="IPR037278">
    <property type="entry name" value="ARFGAP/RecO"/>
</dbReference>
<feature type="region of interest" description="Disordered" evidence="6">
    <location>
        <begin position="270"/>
        <end position="344"/>
    </location>
</feature>
<dbReference type="Pfam" id="PF01412">
    <property type="entry name" value="ArfGap"/>
    <property type="match status" value="1"/>
</dbReference>
<feature type="domain" description="UBA" evidence="7">
    <location>
        <begin position="215"/>
        <end position="255"/>
    </location>
</feature>
<dbReference type="InterPro" id="IPR001164">
    <property type="entry name" value="ArfGAP_dom"/>
</dbReference>
<keyword evidence="4" id="KW-0862">Zinc</keyword>
<dbReference type="InterPro" id="IPR009060">
    <property type="entry name" value="UBA-like_sf"/>
</dbReference>
<feature type="domain" description="UBA" evidence="7">
    <location>
        <begin position="160"/>
        <end position="204"/>
    </location>
</feature>
<dbReference type="PROSITE" id="PS50030">
    <property type="entry name" value="UBA"/>
    <property type="match status" value="2"/>
</dbReference>